<comment type="cofactor">
    <cofactor evidence="1">
        <name>pyridoxal 5'-phosphate</name>
        <dbReference type="ChEBI" id="CHEBI:597326"/>
    </cofactor>
</comment>
<dbReference type="PANTHER" id="PTHR43780:SF2">
    <property type="entry name" value="1-AMINOCYCLOPROPANE-1-CARBOXYLATE DEAMINASE-RELATED"/>
    <property type="match status" value="1"/>
</dbReference>
<feature type="domain" description="Tryptophan synthase beta chain-like PALP" evidence="4">
    <location>
        <begin position="17"/>
        <end position="298"/>
    </location>
</feature>
<evidence type="ECO:0000313" key="5">
    <source>
        <dbReference type="EMBL" id="MFD2028406.1"/>
    </source>
</evidence>
<evidence type="ECO:0000256" key="2">
    <source>
        <dbReference type="ARBA" id="ARBA00008639"/>
    </source>
</evidence>
<evidence type="ECO:0000313" key="6">
    <source>
        <dbReference type="Proteomes" id="UP001597338"/>
    </source>
</evidence>
<dbReference type="PIRSF" id="PIRSF006278">
    <property type="entry name" value="ACCD_DCysDesulf"/>
    <property type="match status" value="1"/>
</dbReference>
<dbReference type="PANTHER" id="PTHR43780">
    <property type="entry name" value="1-AMINOCYCLOPROPANE-1-CARBOXYLATE DEAMINASE-RELATED"/>
    <property type="match status" value="1"/>
</dbReference>
<comment type="caution">
    <text evidence="5">The sequence shown here is derived from an EMBL/GenBank/DDBJ whole genome shotgun (WGS) entry which is preliminary data.</text>
</comment>
<dbReference type="EMBL" id="JBHUHF010000001">
    <property type="protein sequence ID" value="MFD2028406.1"/>
    <property type="molecule type" value="Genomic_DNA"/>
</dbReference>
<dbReference type="RefSeq" id="WP_377200096.1">
    <property type="nucleotide sequence ID" value="NZ_JBHUHF010000001.1"/>
</dbReference>
<dbReference type="Proteomes" id="UP001597338">
    <property type="component" value="Unassembled WGS sequence"/>
</dbReference>
<sequence length="305" mass="33263">MEVVGMSAAEAPDLHVPSPLTELQDNRLSDAGVRVLLKRDDLIHPELPGNKWRKLKYNLAAARDAGAQRLLTFGGAYSNHIRAVAAAGQIFGFDTIGVIRGEEHLPLNPSLQFAVEHGMQLTYLDRTTYRAKTNPSVIDRLRQQFGSFYLIPEGGSNALALRGCAELVDEIDQDFDVICCASGTGGTLAGIAAALTASRAAIGFSVLKGGDFLRDDVASFQRDAYGRVTENWSIETGYHFGGFAKTNDSLRAFIDDFESKHGLRLEWVYVARMMYGLFDLIEQRWFPPGTTVVAVISGPAFATDG</sequence>
<dbReference type="SUPFAM" id="SSF53686">
    <property type="entry name" value="Tryptophan synthase beta subunit-like PLP-dependent enzymes"/>
    <property type="match status" value="1"/>
</dbReference>
<dbReference type="InterPro" id="IPR027278">
    <property type="entry name" value="ACCD_DCysDesulf"/>
</dbReference>
<evidence type="ECO:0000256" key="3">
    <source>
        <dbReference type="ARBA" id="ARBA00022898"/>
    </source>
</evidence>
<proteinExistence type="inferred from homology"/>
<reference evidence="6" key="1">
    <citation type="journal article" date="2019" name="Int. J. Syst. Evol. Microbiol.">
        <title>The Global Catalogue of Microorganisms (GCM) 10K type strain sequencing project: providing services to taxonomists for standard genome sequencing and annotation.</title>
        <authorList>
            <consortium name="The Broad Institute Genomics Platform"/>
            <consortium name="The Broad Institute Genome Sequencing Center for Infectious Disease"/>
            <person name="Wu L."/>
            <person name="Ma J."/>
        </authorList>
    </citation>
    <scope>NUCLEOTIDE SEQUENCE [LARGE SCALE GENOMIC DNA]</scope>
    <source>
        <strain evidence="6">CCM 7043</strain>
    </source>
</reference>
<accession>A0ABW4VEM4</accession>
<keyword evidence="6" id="KW-1185">Reference proteome</keyword>
<dbReference type="InterPro" id="IPR001926">
    <property type="entry name" value="TrpB-like_PALP"/>
</dbReference>
<dbReference type="Gene3D" id="3.40.50.1100">
    <property type="match status" value="2"/>
</dbReference>
<name>A0ABW4VEM4_9MICO</name>
<dbReference type="InterPro" id="IPR036052">
    <property type="entry name" value="TrpB-like_PALP_sf"/>
</dbReference>
<evidence type="ECO:0000256" key="1">
    <source>
        <dbReference type="ARBA" id="ARBA00001933"/>
    </source>
</evidence>
<keyword evidence="3" id="KW-0663">Pyridoxal phosphate</keyword>
<protein>
    <submittedName>
        <fullName evidence="5">1-aminocyclopropane-1-carboxylate deaminase/D-cysteine desulfhydrase</fullName>
    </submittedName>
</protein>
<dbReference type="Pfam" id="PF00291">
    <property type="entry name" value="PALP"/>
    <property type="match status" value="1"/>
</dbReference>
<comment type="similarity">
    <text evidence="2">Belongs to the ACC deaminase/D-cysteine desulfhydrase family.</text>
</comment>
<evidence type="ECO:0000259" key="4">
    <source>
        <dbReference type="Pfam" id="PF00291"/>
    </source>
</evidence>
<gene>
    <name evidence="5" type="ORF">ACFSL2_23140</name>
</gene>
<organism evidence="5 6">
    <name type="scientific">Promicromonospora aerolata</name>
    <dbReference type="NCBI Taxonomy" id="195749"/>
    <lineage>
        <taxon>Bacteria</taxon>
        <taxon>Bacillati</taxon>
        <taxon>Actinomycetota</taxon>
        <taxon>Actinomycetes</taxon>
        <taxon>Micrococcales</taxon>
        <taxon>Promicromonosporaceae</taxon>
        <taxon>Promicromonospora</taxon>
    </lineage>
</organism>